<protein>
    <submittedName>
        <fullName evidence="3">Chitin deacetylase isoform b</fullName>
    </submittedName>
</protein>
<organism evidence="3 4">
    <name type="scientific">Plakobranchus ocellatus</name>
    <dbReference type="NCBI Taxonomy" id="259542"/>
    <lineage>
        <taxon>Eukaryota</taxon>
        <taxon>Metazoa</taxon>
        <taxon>Spiralia</taxon>
        <taxon>Lophotrochozoa</taxon>
        <taxon>Mollusca</taxon>
        <taxon>Gastropoda</taxon>
        <taxon>Heterobranchia</taxon>
        <taxon>Euthyneura</taxon>
        <taxon>Panpulmonata</taxon>
        <taxon>Sacoglossa</taxon>
        <taxon>Placobranchoidea</taxon>
        <taxon>Plakobranchidae</taxon>
        <taxon>Plakobranchus</taxon>
    </lineage>
</organism>
<feature type="compositionally biased region" description="Low complexity" evidence="1">
    <location>
        <begin position="426"/>
        <end position="448"/>
    </location>
</feature>
<proteinExistence type="predicted"/>
<dbReference type="AlphaFoldDB" id="A0AAV4B6M0"/>
<dbReference type="PANTHER" id="PTHR45985">
    <property type="match status" value="1"/>
</dbReference>
<dbReference type="PANTHER" id="PTHR45985:SF8">
    <property type="entry name" value="CHITIN DEACETYLASE-LIKE 9, ISOFORM A"/>
    <property type="match status" value="1"/>
</dbReference>
<feature type="compositionally biased region" description="Low complexity" evidence="1">
    <location>
        <begin position="346"/>
        <end position="373"/>
    </location>
</feature>
<evidence type="ECO:0000256" key="2">
    <source>
        <dbReference type="SAM" id="SignalP"/>
    </source>
</evidence>
<accession>A0AAV4B6M0</accession>
<comment type="caution">
    <text evidence="3">The sequence shown here is derived from an EMBL/GenBank/DDBJ whole genome shotgun (WGS) entry which is preliminary data.</text>
</comment>
<evidence type="ECO:0000256" key="1">
    <source>
        <dbReference type="SAM" id="MobiDB-lite"/>
    </source>
</evidence>
<sequence>MLSSSSAPLGNYISHLLQVTLLLTSLVLFSPTSGADCIQGDNCRLPNCFCPTFQHPSLPVLEIPQIVYFGFDDAVQPQVSGYYDQLFTADRKNPNGCPITMSLYVSDEYTQYSKVHDYYERGMEIASHSVTHQDIDTGKKLRKEAEEEKKNLINKGNVPASDVVGWRSPNLKTAGDEQPDILASLKYTYDISLSYNKDFETPWPFTLDFGYPYPCSIPPCPGVDSSHPGFWEVIVRGFTNPVTGLSCGYVDGCRPDGEDAALEYLWYNFLKTYEAERAPFGLNMHAAWFAYPEYLRATERFIDRLLGLSDIYIINVKQMLDWMRKPTSLAKIETFKPWSCSDIQTTTQASSTSSTTSPPPSSSSLTLSITAQTRTTSKSSVLPPSFIQIQFPRIMNVPQNPLESDKTRLENRTNMTSLGILRFTENSGRSNSQRNSSKPQPSSSQQFSHPMIAIDRPSQQQAAGYVNNSESSQGQLLGRRDGKACLQSVNCYPPSCFCRSLSPPSKLSSVTIPQIVYLAIDSHIDARTFPPLMQVFSGFRKNPNGCPISATIFSPITGNNPLYVNVLKAKGVYIGVNGGGFSALYSDSLIRQRVLSHVTSISTGHLTKNFGWRGYASLSPTDAVFQALSEGRVSFDSSVMIDSTDLPWPYTLDFGLNDSCSVMASRCPKANYPGLWEVPISAFRFTDPHQTCYFLDTCPYSANSEEEVFNLLFNNFLLHYNGGKSPFGINLHSEWLVGHNKSVFQKGLLRFFDEVLRQGDVVVVSIEQMLKWMSSPVLHAQNFPC</sequence>
<dbReference type="EMBL" id="BLXT01004580">
    <property type="protein sequence ID" value="GFO14832.1"/>
    <property type="molecule type" value="Genomic_DNA"/>
</dbReference>
<dbReference type="SUPFAM" id="SSF88713">
    <property type="entry name" value="Glycoside hydrolase/deacetylase"/>
    <property type="match status" value="2"/>
</dbReference>
<dbReference type="Proteomes" id="UP000735302">
    <property type="component" value="Unassembled WGS sequence"/>
</dbReference>
<evidence type="ECO:0000313" key="4">
    <source>
        <dbReference type="Proteomes" id="UP000735302"/>
    </source>
</evidence>
<dbReference type="GO" id="GO:0005975">
    <property type="term" value="P:carbohydrate metabolic process"/>
    <property type="evidence" value="ECO:0007669"/>
    <property type="project" value="InterPro"/>
</dbReference>
<feature type="region of interest" description="Disordered" evidence="1">
    <location>
        <begin position="346"/>
        <end position="376"/>
    </location>
</feature>
<dbReference type="InterPro" id="IPR011330">
    <property type="entry name" value="Glyco_hydro/deAcase_b/a-brl"/>
</dbReference>
<reference evidence="3 4" key="1">
    <citation type="journal article" date="2021" name="Elife">
        <title>Chloroplast acquisition without the gene transfer in kleptoplastic sea slugs, Plakobranchus ocellatus.</title>
        <authorList>
            <person name="Maeda T."/>
            <person name="Takahashi S."/>
            <person name="Yoshida T."/>
            <person name="Shimamura S."/>
            <person name="Takaki Y."/>
            <person name="Nagai Y."/>
            <person name="Toyoda A."/>
            <person name="Suzuki Y."/>
            <person name="Arimoto A."/>
            <person name="Ishii H."/>
            <person name="Satoh N."/>
            <person name="Nishiyama T."/>
            <person name="Hasebe M."/>
            <person name="Maruyama T."/>
            <person name="Minagawa J."/>
            <person name="Obokata J."/>
            <person name="Shigenobu S."/>
        </authorList>
    </citation>
    <scope>NUCLEOTIDE SEQUENCE [LARGE SCALE GENOMIC DNA]</scope>
</reference>
<dbReference type="Gene3D" id="3.20.20.370">
    <property type="entry name" value="Glycoside hydrolase/deacetylase"/>
    <property type="match status" value="2"/>
</dbReference>
<feature type="chain" id="PRO_5043326976" evidence="2">
    <location>
        <begin position="35"/>
        <end position="785"/>
    </location>
</feature>
<dbReference type="InterPro" id="IPR052740">
    <property type="entry name" value="CE4"/>
</dbReference>
<name>A0AAV4B6M0_9GAST</name>
<keyword evidence="2" id="KW-0732">Signal</keyword>
<gene>
    <name evidence="3" type="ORF">PoB_004133700</name>
</gene>
<feature type="region of interest" description="Disordered" evidence="1">
    <location>
        <begin position="398"/>
        <end position="448"/>
    </location>
</feature>
<keyword evidence="4" id="KW-1185">Reference proteome</keyword>
<feature type="signal peptide" evidence="2">
    <location>
        <begin position="1"/>
        <end position="34"/>
    </location>
</feature>
<evidence type="ECO:0000313" key="3">
    <source>
        <dbReference type="EMBL" id="GFO14832.1"/>
    </source>
</evidence>